<keyword evidence="8 9" id="KW-0472">Membrane</keyword>
<evidence type="ECO:0000256" key="6">
    <source>
        <dbReference type="ARBA" id="ARBA00022692"/>
    </source>
</evidence>
<keyword evidence="7 9" id="KW-1133">Transmembrane helix</keyword>
<evidence type="ECO:0000313" key="13">
    <source>
        <dbReference type="Proteomes" id="UP000248196"/>
    </source>
</evidence>
<evidence type="ECO:0000313" key="12">
    <source>
        <dbReference type="EMBL" id="PYD38137.1"/>
    </source>
</evidence>
<dbReference type="EMBL" id="PESE01000004">
    <property type="protein sequence ID" value="PYD38137.1"/>
    <property type="molecule type" value="Genomic_DNA"/>
</dbReference>
<dbReference type="Proteomes" id="UP000248196">
    <property type="component" value="Unassembled WGS sequence"/>
</dbReference>
<evidence type="ECO:0000259" key="11">
    <source>
        <dbReference type="Pfam" id="PF26002"/>
    </source>
</evidence>
<proteinExistence type="inferred from homology"/>
<keyword evidence="6 9" id="KW-0812">Transmembrane</keyword>
<dbReference type="Pfam" id="PF26002">
    <property type="entry name" value="Beta-barrel_AprE"/>
    <property type="match status" value="1"/>
</dbReference>
<keyword evidence="5 9" id="KW-0997">Cell inner membrane</keyword>
<comment type="subcellular location">
    <subcellularLocation>
        <location evidence="1 9">Cell inner membrane</location>
        <topology evidence="1 9">Single-pass membrane protein</topology>
    </subcellularLocation>
</comment>
<dbReference type="InterPro" id="IPR050739">
    <property type="entry name" value="MFP"/>
</dbReference>
<dbReference type="GO" id="GO:0005886">
    <property type="term" value="C:plasma membrane"/>
    <property type="evidence" value="ECO:0007669"/>
    <property type="project" value="UniProtKB-SubCell"/>
</dbReference>
<dbReference type="PANTHER" id="PTHR30386:SF17">
    <property type="entry name" value="ALKALINE PROTEASE SECRETION PROTEIN APRE"/>
    <property type="match status" value="1"/>
</dbReference>
<dbReference type="InterPro" id="IPR058982">
    <property type="entry name" value="Beta-barrel_AprE"/>
</dbReference>
<dbReference type="Gene3D" id="1.10.287.470">
    <property type="entry name" value="Helix hairpin bin"/>
    <property type="match status" value="1"/>
</dbReference>
<dbReference type="OrthoDB" id="9775513at2"/>
<organism evidence="12 13">
    <name type="scientific">Serratia plymuthica</name>
    <dbReference type="NCBI Taxonomy" id="82996"/>
    <lineage>
        <taxon>Bacteria</taxon>
        <taxon>Pseudomonadati</taxon>
        <taxon>Pseudomonadota</taxon>
        <taxon>Gammaproteobacteria</taxon>
        <taxon>Enterobacterales</taxon>
        <taxon>Yersiniaceae</taxon>
        <taxon>Serratia</taxon>
    </lineage>
</organism>
<feature type="domain" description="AprE-like long alpha-helical hairpin" evidence="10">
    <location>
        <begin position="100"/>
        <end position="289"/>
    </location>
</feature>
<evidence type="ECO:0000256" key="5">
    <source>
        <dbReference type="ARBA" id="ARBA00022519"/>
    </source>
</evidence>
<dbReference type="PANTHER" id="PTHR30386">
    <property type="entry name" value="MEMBRANE FUSION SUBUNIT OF EMRAB-TOLC MULTIDRUG EFFLUX PUMP"/>
    <property type="match status" value="1"/>
</dbReference>
<evidence type="ECO:0000256" key="9">
    <source>
        <dbReference type="RuleBase" id="RU365093"/>
    </source>
</evidence>
<evidence type="ECO:0000259" key="10">
    <source>
        <dbReference type="Pfam" id="PF25994"/>
    </source>
</evidence>
<dbReference type="InterPro" id="IPR011053">
    <property type="entry name" value="Single_hybrid_motif"/>
</dbReference>
<dbReference type="Gene3D" id="2.40.50.100">
    <property type="match status" value="2"/>
</dbReference>
<dbReference type="InterPro" id="IPR010129">
    <property type="entry name" value="T1SS_HlyD"/>
</dbReference>
<comment type="similarity">
    <text evidence="2 9">Belongs to the membrane fusion protein (MFP) (TC 8.A.1) family.</text>
</comment>
<comment type="caution">
    <text evidence="12">The sequence shown here is derived from an EMBL/GenBank/DDBJ whole genome shotgun (WGS) entry which is preliminary data.</text>
</comment>
<evidence type="ECO:0000256" key="7">
    <source>
        <dbReference type="ARBA" id="ARBA00022989"/>
    </source>
</evidence>
<feature type="transmembrane region" description="Helical" evidence="9">
    <location>
        <begin position="27"/>
        <end position="45"/>
    </location>
</feature>
<evidence type="ECO:0000256" key="1">
    <source>
        <dbReference type="ARBA" id="ARBA00004377"/>
    </source>
</evidence>
<dbReference type="RefSeq" id="WP_004948085.1">
    <property type="nucleotide sequence ID" value="NZ_PESE01000004.1"/>
</dbReference>
<accession>A0A318PEV7</accession>
<evidence type="ECO:0000256" key="3">
    <source>
        <dbReference type="ARBA" id="ARBA00022448"/>
    </source>
</evidence>
<feature type="domain" description="AprE-like beta-barrel" evidence="11">
    <location>
        <begin position="335"/>
        <end position="422"/>
    </location>
</feature>
<dbReference type="InterPro" id="IPR058781">
    <property type="entry name" value="HH_AprE-like"/>
</dbReference>
<evidence type="ECO:0000256" key="4">
    <source>
        <dbReference type="ARBA" id="ARBA00022475"/>
    </source>
</evidence>
<gene>
    <name evidence="12" type="ORF">CT690_14725</name>
</gene>
<dbReference type="AlphaFoldDB" id="A0A318PEV7"/>
<protein>
    <recommendedName>
        <fullName evidence="9">Membrane fusion protein (MFP) family protein</fullName>
    </recommendedName>
</protein>
<dbReference type="Pfam" id="PF25994">
    <property type="entry name" value="HH_AprE"/>
    <property type="match status" value="1"/>
</dbReference>
<keyword evidence="3 9" id="KW-0813">Transport</keyword>
<keyword evidence="4 9" id="KW-1003">Cell membrane</keyword>
<name>A0A318PEV7_SERPL</name>
<evidence type="ECO:0000256" key="8">
    <source>
        <dbReference type="ARBA" id="ARBA00023136"/>
    </source>
</evidence>
<dbReference type="SUPFAM" id="SSF51230">
    <property type="entry name" value="Single hybrid motif"/>
    <property type="match status" value="1"/>
</dbReference>
<dbReference type="GO" id="GO:0015031">
    <property type="term" value="P:protein transport"/>
    <property type="evidence" value="ECO:0007669"/>
    <property type="project" value="InterPro"/>
</dbReference>
<evidence type="ECO:0000256" key="2">
    <source>
        <dbReference type="ARBA" id="ARBA00009477"/>
    </source>
</evidence>
<dbReference type="SUPFAM" id="SSF111369">
    <property type="entry name" value="HlyD-like secretion proteins"/>
    <property type="match status" value="1"/>
</dbReference>
<reference evidence="12 13" key="1">
    <citation type="submission" date="2017-11" db="EMBL/GenBank/DDBJ databases">
        <title>Genome sequence of the oocydin A producing rhizobacterium Serratia plymuthica 4Rx5.</title>
        <authorList>
            <person name="Matilla M.A."/>
            <person name="Udaondo Z."/>
            <person name="Salmond G.P.C."/>
        </authorList>
    </citation>
    <scope>NUCLEOTIDE SEQUENCE [LARGE SCALE GENOMIC DNA]</scope>
    <source>
        <strain evidence="12 13">4Rx5</strain>
    </source>
</reference>
<sequence length="445" mass="49621">MAQPDILKNSGQQSAPAANDVQHYGRFGWLVLLFGLGGFLLWSIFAPLDQGVTAQGIVQVAGNSKTVQSSAAGTIAAIKVKEGERVRANQLLIQLNTVQAQAQVDTYREHYLTSSAVEARLLAERDGKPRVDYPAELQQQVQNNPRLAEILALQDQLFFSRRTALNSELEAYRQSMAGVRFQLQGVENAQGSRQIQLQSFREQLNNMASLVADGYLPRNRYLEIQRQYADIRSTQAQSQGQRGQFKQQLLEGEQNIARRQADYQKEVRTQLTQTQMDIAEYRSKLTMASNDLQYTEIRAPLDGTVVGLKVFTAGGVVSTGEPLLDIVPSNRRLDVEVQLPVNLVDKVQPGLQVDLMFTAFNQNATPKVQGEVALISADRLTDQRSGEPYYNMKVTVPQAQIKRLGEKTIVPGMPVSVFVRTGERSLLNYLFKPVVDRAHMSLTEE</sequence>
<dbReference type="NCBIfam" id="TIGR01843">
    <property type="entry name" value="type_I_hlyD"/>
    <property type="match status" value="1"/>
</dbReference>
<dbReference type="PRINTS" id="PR01490">
    <property type="entry name" value="RTXTOXIND"/>
</dbReference>
<dbReference type="Gene3D" id="2.40.30.170">
    <property type="match status" value="1"/>
</dbReference>